<dbReference type="Proteomes" id="UP001497744">
    <property type="component" value="Unassembled WGS sequence"/>
</dbReference>
<evidence type="ECO:0000313" key="2">
    <source>
        <dbReference type="EMBL" id="GIX64417.1"/>
    </source>
</evidence>
<evidence type="ECO:0000256" key="1">
    <source>
        <dbReference type="SAM" id="MobiDB-lite"/>
    </source>
</evidence>
<protein>
    <submittedName>
        <fullName evidence="2">CopG family transcriptional regulator</fullName>
    </submittedName>
</protein>
<dbReference type="EMBL" id="BPLF01000003">
    <property type="protein sequence ID" value="GIX64417.1"/>
    <property type="molecule type" value="Genomic_DNA"/>
</dbReference>
<evidence type="ECO:0000313" key="3">
    <source>
        <dbReference type="Proteomes" id="UP001497744"/>
    </source>
</evidence>
<dbReference type="GeneID" id="94195898"/>
<dbReference type="AlphaFoldDB" id="A0AAV4LW24"/>
<dbReference type="RefSeq" id="XP_067716486.1">
    <property type="nucleotide sequence ID" value="XM_067860385.1"/>
</dbReference>
<gene>
    <name evidence="2" type="ORF">BcabD6B2_38520</name>
</gene>
<name>A0AAV4LW24_BABCB</name>
<reference evidence="2 3" key="1">
    <citation type="submission" date="2021-06" db="EMBL/GenBank/DDBJ databases">
        <title>Genome sequence of Babesia caballi.</title>
        <authorList>
            <person name="Yamagishi J."/>
            <person name="Kidaka T."/>
            <person name="Ochi A."/>
        </authorList>
    </citation>
    <scope>NUCLEOTIDE SEQUENCE [LARGE SCALE GENOMIC DNA]</scope>
    <source>
        <strain evidence="2">USDA-D6B2</strain>
    </source>
</reference>
<comment type="caution">
    <text evidence="2">The sequence shown here is derived from an EMBL/GenBank/DDBJ whole genome shotgun (WGS) entry which is preliminary data.</text>
</comment>
<organism evidence="2 3">
    <name type="scientific">Babesia caballi</name>
    <dbReference type="NCBI Taxonomy" id="5871"/>
    <lineage>
        <taxon>Eukaryota</taxon>
        <taxon>Sar</taxon>
        <taxon>Alveolata</taxon>
        <taxon>Apicomplexa</taxon>
        <taxon>Aconoidasida</taxon>
        <taxon>Piroplasmida</taxon>
        <taxon>Babesiidae</taxon>
        <taxon>Babesia</taxon>
    </lineage>
</organism>
<accession>A0AAV4LW24</accession>
<feature type="region of interest" description="Disordered" evidence="1">
    <location>
        <begin position="74"/>
        <end position="99"/>
    </location>
</feature>
<keyword evidence="3" id="KW-1185">Reference proteome</keyword>
<proteinExistence type="predicted"/>
<sequence>MLEKDVHLARALLQLEVRVLLELFDHPQQPRRLLRQPTRELGHAGEQVLPVQACVRGAGRAGKYVLGHRLHRRNHLGGSPGVPRTVQQSPLLRGGLGRRRSAVEHADQVVKLRLGRTSARLRHWRRSYRATGRHVHLRKRREQMRVLPQAPQRRAHQGVLTQPVVLRLRVPLQRRRDLGDALALEVAAGGEEEVEQVLHQRLERLPRHELEGHLERAPADRDVRLPERLHDDGPRAVAHGQRHVLQVVQDPERHVLDVVVARRNELLHDALAQLVELGVAHLAVDGAHALVQERVRGVVGQGRALDDLVDDVVQLLVPRHLVAALGVDAPDERQHLDLQKGIVDPVDIVVPAAPEHDADAARGRAAEAVHRLDEQLVDGGEVAALGEVVHQHREQRQPRRHHAVVAVAQHRRYQVHVVRRHLHGVRPRDEARLPQHAQHPRRAHHRLLAQVHHRRLHQALQVVLQLAEHLLAADVGQHAERRLRRAYVVAVEVHLDGVDGEREHLGVLVEQQAQREVAHALVRVLARGDQLDALHLAEVRRVAHELYEQEFGDVLAAVGGGVAVERAADFRALARDDRPLLAGRLAAPDGAYHVLD</sequence>